<dbReference type="OrthoDB" id="267896at2759"/>
<dbReference type="RefSeq" id="XP_067695130.1">
    <property type="nucleotide sequence ID" value="XM_067839042.1"/>
</dbReference>
<keyword evidence="1" id="KW-0175">Coiled coil</keyword>
<dbReference type="KEGG" id="lenr:94174552"/>
<feature type="region of interest" description="Disordered" evidence="2">
    <location>
        <begin position="48"/>
        <end position="80"/>
    </location>
</feature>
<evidence type="ECO:0000313" key="3">
    <source>
        <dbReference type="EMBL" id="KAG5484242.1"/>
    </source>
</evidence>
<feature type="compositionally biased region" description="Low complexity" evidence="2">
    <location>
        <begin position="60"/>
        <end position="80"/>
    </location>
</feature>
<evidence type="ECO:0000313" key="4">
    <source>
        <dbReference type="Proteomes" id="UP000674179"/>
    </source>
</evidence>
<feature type="compositionally biased region" description="Polar residues" evidence="2">
    <location>
        <begin position="48"/>
        <end position="57"/>
    </location>
</feature>
<dbReference type="GeneID" id="94174552"/>
<feature type="coiled-coil region" evidence="1">
    <location>
        <begin position="294"/>
        <end position="342"/>
    </location>
</feature>
<feature type="compositionally biased region" description="Polar residues" evidence="2">
    <location>
        <begin position="433"/>
        <end position="442"/>
    </location>
</feature>
<feature type="compositionally biased region" description="Polar residues" evidence="2">
    <location>
        <begin position="1"/>
        <end position="12"/>
    </location>
</feature>
<dbReference type="Proteomes" id="UP000674179">
    <property type="component" value="Chromosome 10"/>
</dbReference>
<dbReference type="AlphaFoldDB" id="A0A836GLJ8"/>
<proteinExistence type="predicted"/>
<evidence type="ECO:0000256" key="2">
    <source>
        <dbReference type="SAM" id="MobiDB-lite"/>
    </source>
</evidence>
<accession>A0A836GLJ8</accession>
<name>A0A836GLJ8_LEIEN</name>
<gene>
    <name evidence="3" type="ORF">CUR178_07398</name>
</gene>
<dbReference type="EMBL" id="JAFHKP010000010">
    <property type="protein sequence ID" value="KAG5484242.1"/>
    <property type="molecule type" value="Genomic_DNA"/>
</dbReference>
<feature type="region of interest" description="Disordered" evidence="2">
    <location>
        <begin position="1"/>
        <end position="27"/>
    </location>
</feature>
<feature type="region of interest" description="Disordered" evidence="2">
    <location>
        <begin position="558"/>
        <end position="592"/>
    </location>
</feature>
<evidence type="ECO:0000256" key="1">
    <source>
        <dbReference type="SAM" id="Coils"/>
    </source>
</evidence>
<organism evidence="3 4">
    <name type="scientific">Leishmania enriettii</name>
    <dbReference type="NCBI Taxonomy" id="5663"/>
    <lineage>
        <taxon>Eukaryota</taxon>
        <taxon>Discoba</taxon>
        <taxon>Euglenozoa</taxon>
        <taxon>Kinetoplastea</taxon>
        <taxon>Metakinetoplastina</taxon>
        <taxon>Trypanosomatida</taxon>
        <taxon>Trypanosomatidae</taxon>
        <taxon>Leishmaniinae</taxon>
        <taxon>Leishmania</taxon>
    </lineage>
</organism>
<protein>
    <submittedName>
        <fullName evidence="3">Uncharacterized protein</fullName>
    </submittedName>
</protein>
<keyword evidence="4" id="KW-1185">Reference proteome</keyword>
<feature type="region of interest" description="Disordered" evidence="2">
    <location>
        <begin position="419"/>
        <end position="443"/>
    </location>
</feature>
<sequence length="592" mass="65662">MWHQLAPNTTRGAASSTLTESSSAVTPSAVSEDVASLLAWGRHVLQAQRQQQRTPSGSLAYADPSSASSRPPPLLSSAAPALTPVTPEANVHSQRIPSQSLMAVASISDALCTAADTPFTLEQARKRLAQLEELEAANARVFERRWALLNLGRERLLRLHGEQREVETPSPRTRQLQRLIMAVQAIVEGEASLKEVLREILRGLAELYEQHRRQEEEDVDCPSLVRDQSTALAESVHAGRSFDFEEDGEAVNSASDSLCRLADAVVRRTRLVLDAHRHWKRARAERRRAAMGRLQRCAESERELRQQLETLKAAVAEATEEEARERRRLAELRARCAAAERAAALQHASALREQAVQEALENLQLMQQEATLQSAIARQELAAGEARYHQAKAAYDMAIADRHAAEEALAAAQRAYRHSKRRREEAESALEQARQSLKSASDQCDKVRAQRAQAADDCAAVDEELHRKRRAYDSSLSGEKGAGESVVAAALSLGGSQVPSSAAERYAVLQRELLRLEKLLQHGLEEVVSLEQTEAQLRDTLEREKRALDLLRRQKTALEAHLAPPAPRDDRGDEALREVPRETETTKQSVVW</sequence>
<comment type="caution">
    <text evidence="3">The sequence shown here is derived from an EMBL/GenBank/DDBJ whole genome shotgun (WGS) entry which is preliminary data.</text>
</comment>
<reference evidence="3 4" key="1">
    <citation type="submission" date="2021-02" db="EMBL/GenBank/DDBJ databases">
        <title>Leishmania (Mundinia) enrietti genome sequencing and assembly.</title>
        <authorList>
            <person name="Almutairi H."/>
            <person name="Gatherer D."/>
        </authorList>
    </citation>
    <scope>NUCLEOTIDE SEQUENCE [LARGE SCALE GENOMIC DNA]</scope>
    <source>
        <strain evidence="3">CUR178</strain>
    </source>
</reference>
<feature type="compositionally biased region" description="Low complexity" evidence="2">
    <location>
        <begin position="13"/>
        <end position="26"/>
    </location>
</feature>
<feature type="compositionally biased region" description="Basic and acidic residues" evidence="2">
    <location>
        <begin position="567"/>
        <end position="585"/>
    </location>
</feature>